<dbReference type="PANTHER" id="PTHR46401">
    <property type="entry name" value="GLYCOSYLTRANSFERASE WBBK-RELATED"/>
    <property type="match status" value="1"/>
</dbReference>
<evidence type="ECO:0000313" key="2">
    <source>
        <dbReference type="EMBL" id="HJB92103.1"/>
    </source>
</evidence>
<feature type="domain" description="DUF1972" evidence="1">
    <location>
        <begin position="1"/>
        <end position="185"/>
    </location>
</feature>
<organism evidence="2 3">
    <name type="scientific">Candidatus Eisenbergiella merdigallinarum</name>
    <dbReference type="NCBI Taxonomy" id="2838552"/>
    <lineage>
        <taxon>Bacteria</taxon>
        <taxon>Bacillati</taxon>
        <taxon>Bacillota</taxon>
        <taxon>Clostridia</taxon>
        <taxon>Lachnospirales</taxon>
        <taxon>Lachnospiraceae</taxon>
        <taxon>Eisenbergiella</taxon>
    </lineage>
</organism>
<accession>A0A9D2MTX6</accession>
<dbReference type="GO" id="GO:0016757">
    <property type="term" value="F:glycosyltransferase activity"/>
    <property type="evidence" value="ECO:0007669"/>
    <property type="project" value="TreeGrafter"/>
</dbReference>
<comment type="caution">
    <text evidence="2">The sequence shown here is derived from an EMBL/GenBank/DDBJ whole genome shotgun (WGS) entry which is preliminary data.</text>
</comment>
<proteinExistence type="predicted"/>
<dbReference type="AlphaFoldDB" id="A0A9D2MTX6"/>
<dbReference type="SUPFAM" id="SSF53756">
    <property type="entry name" value="UDP-Glycosyltransferase/glycogen phosphorylase"/>
    <property type="match status" value="1"/>
</dbReference>
<dbReference type="NCBIfam" id="NF046071">
    <property type="entry name" value="B1-4RhmsylTfaseCps2T"/>
    <property type="match status" value="1"/>
</dbReference>
<dbReference type="Pfam" id="PF09314">
    <property type="entry name" value="DUF1972"/>
    <property type="match status" value="1"/>
</dbReference>
<evidence type="ECO:0000313" key="3">
    <source>
        <dbReference type="Proteomes" id="UP000886883"/>
    </source>
</evidence>
<reference evidence="2" key="1">
    <citation type="journal article" date="2021" name="PeerJ">
        <title>Extensive microbial diversity within the chicken gut microbiome revealed by metagenomics and culture.</title>
        <authorList>
            <person name="Gilroy R."/>
            <person name="Ravi A."/>
            <person name="Getino M."/>
            <person name="Pursley I."/>
            <person name="Horton D.L."/>
            <person name="Alikhan N.F."/>
            <person name="Baker D."/>
            <person name="Gharbi K."/>
            <person name="Hall N."/>
            <person name="Watson M."/>
            <person name="Adriaenssens E.M."/>
            <person name="Foster-Nyarko E."/>
            <person name="Jarju S."/>
            <person name="Secka A."/>
            <person name="Antonio M."/>
            <person name="Oren A."/>
            <person name="Chaudhuri R.R."/>
            <person name="La Ragione R."/>
            <person name="Hildebrand F."/>
            <person name="Pallen M.J."/>
        </authorList>
    </citation>
    <scope>NUCLEOTIDE SEQUENCE</scope>
    <source>
        <strain evidence="2">USAMLcec3-2134</strain>
    </source>
</reference>
<dbReference type="InterPro" id="IPR015393">
    <property type="entry name" value="DUF1972"/>
</dbReference>
<dbReference type="EMBL" id="DWXE01000043">
    <property type="protein sequence ID" value="HJB92103.1"/>
    <property type="molecule type" value="Genomic_DNA"/>
</dbReference>
<name>A0A9D2MTX6_9FIRM</name>
<evidence type="ECO:0000259" key="1">
    <source>
        <dbReference type="Pfam" id="PF09314"/>
    </source>
</evidence>
<protein>
    <submittedName>
        <fullName evidence="2">DUF1972 domain-containing protein</fullName>
    </submittedName>
</protein>
<reference evidence="2" key="2">
    <citation type="submission" date="2021-04" db="EMBL/GenBank/DDBJ databases">
        <authorList>
            <person name="Gilroy R."/>
        </authorList>
    </citation>
    <scope>NUCLEOTIDE SEQUENCE</scope>
    <source>
        <strain evidence="2">USAMLcec3-2134</strain>
    </source>
</reference>
<gene>
    <name evidence="2" type="ORF">H9763_11655</name>
</gene>
<dbReference type="Gene3D" id="3.40.50.2000">
    <property type="entry name" value="Glycogen Phosphorylase B"/>
    <property type="match status" value="2"/>
</dbReference>
<dbReference type="Proteomes" id="UP000886883">
    <property type="component" value="Unassembled WGS sequence"/>
</dbReference>
<dbReference type="PANTHER" id="PTHR46401:SF8">
    <property type="entry name" value="BLL6006 PROTEIN"/>
    <property type="match status" value="1"/>
</dbReference>
<sequence>MTHVFIVGSKGIPAKYGGFETFVENLTLRKKSPDLHYHVSCMGREETHFIHNGADCFSVRLPLKGAPGRILHVAGALKRIEKWKSENPEKKAIVYILGCRIGPFMIPHARKLHRLGISIFVNPDGLEWKRDKWNRLAKKFLKYCESCLVRNADLVICDSIHIEKYIQDTYPRTKGRTKYIAYGADIASSPLTDDSAEWKEWRERFCVRQGEYYLIVGRFVPENNYETMITEFMKSKTKKDLVIVTNVEKNGFYLKLKDKTGFDRDKRVKFVGTVYDQNLLKKIRECAFAYLHGHEVGGTNPSLLEAMAGTKVNLLLDVGFNREVGGNGALYWRKSKNDLACLIEKIDGLSADETRRLDKSSTTRVKESYNWDKICGEYEKIFDT</sequence>